<sequence length="285" mass="30671">MTSLSDELNAAFTLTEAGDGVFRAPYFTERRGVVFGGQMVGQAVVAATRCIPDKRARSVQTVFAKGARLDQPVDIQVEPMHQGRNIASATVTFTQEGRLCARALVLLDVAEPDLVHYQIPMPDAPSPDVTKAVPHWLAAPQTIVVGDVDIADPALTGPATLQLWVRFPEAPAGDDTVARALLAHATDGWLIATAMRPHAGLGQAMAHTEVSTGVLTQDVTFHDAFDARQWLLIDHEAQATGGGRTYGRGHVFTEDGRLVASFVQEALLRRFPDGQNPRGKTSTIF</sequence>
<dbReference type="SUPFAM" id="SSF54637">
    <property type="entry name" value="Thioesterase/thiol ester dehydrase-isomerase"/>
    <property type="match status" value="2"/>
</dbReference>
<evidence type="ECO:0000259" key="4">
    <source>
        <dbReference type="Pfam" id="PF20789"/>
    </source>
</evidence>
<dbReference type="Pfam" id="PF20789">
    <property type="entry name" value="4HBT_3C"/>
    <property type="match status" value="1"/>
</dbReference>
<dbReference type="GO" id="GO:0009062">
    <property type="term" value="P:fatty acid catabolic process"/>
    <property type="evidence" value="ECO:0007669"/>
    <property type="project" value="TreeGrafter"/>
</dbReference>
<dbReference type="InterPro" id="IPR042171">
    <property type="entry name" value="Acyl-CoA_hotdog"/>
</dbReference>
<evidence type="ECO:0000259" key="3">
    <source>
        <dbReference type="Pfam" id="PF13622"/>
    </source>
</evidence>
<organism evidence="5">
    <name type="scientific">uncultured Mycobacterium sp</name>
    <dbReference type="NCBI Taxonomy" id="171292"/>
    <lineage>
        <taxon>Bacteria</taxon>
        <taxon>Bacillati</taxon>
        <taxon>Actinomycetota</taxon>
        <taxon>Actinomycetes</taxon>
        <taxon>Mycobacteriales</taxon>
        <taxon>Mycobacteriaceae</taxon>
        <taxon>Mycobacterium</taxon>
        <taxon>environmental samples</taxon>
    </lineage>
</organism>
<dbReference type="InterPro" id="IPR049450">
    <property type="entry name" value="ACOT8-like_C"/>
</dbReference>
<accession>A0A1Y5PHU8</accession>
<feature type="domain" description="Acyl-CoA thioesterase-like C-terminal" evidence="4">
    <location>
        <begin position="125"/>
        <end position="267"/>
    </location>
</feature>
<dbReference type="CDD" id="cd03444">
    <property type="entry name" value="Thioesterase_II_repeat1"/>
    <property type="match status" value="1"/>
</dbReference>
<name>A0A1Y5PHU8_9MYCO</name>
<dbReference type="PANTHER" id="PTHR11066">
    <property type="entry name" value="ACYL-COA THIOESTERASE"/>
    <property type="match status" value="1"/>
</dbReference>
<feature type="domain" description="Acyl-CoA thioesterase-like N-terminal HotDog" evidence="3">
    <location>
        <begin position="32"/>
        <end position="106"/>
    </location>
</feature>
<comment type="similarity">
    <text evidence="1">Belongs to the C/M/P thioester hydrolase family.</text>
</comment>
<dbReference type="EMBL" id="FLQS01000034">
    <property type="protein sequence ID" value="SBS77020.1"/>
    <property type="molecule type" value="Genomic_DNA"/>
</dbReference>
<dbReference type="CDD" id="cd03445">
    <property type="entry name" value="Thioesterase_II_repeat2"/>
    <property type="match status" value="1"/>
</dbReference>
<dbReference type="InterPro" id="IPR003703">
    <property type="entry name" value="Acyl_CoA_thio"/>
</dbReference>
<evidence type="ECO:0000256" key="1">
    <source>
        <dbReference type="ARBA" id="ARBA00006538"/>
    </source>
</evidence>
<dbReference type="AlphaFoldDB" id="A0A1Y5PHU8"/>
<protein>
    <submittedName>
        <fullName evidence="5">Acyl-CoA thioesterase</fullName>
    </submittedName>
</protein>
<dbReference type="InterPro" id="IPR049449">
    <property type="entry name" value="TesB_ACOT8-like_N"/>
</dbReference>
<reference evidence="5" key="1">
    <citation type="submission" date="2016-03" db="EMBL/GenBank/DDBJ databases">
        <authorList>
            <person name="Ploux O."/>
        </authorList>
    </citation>
    <scope>NUCLEOTIDE SEQUENCE</scope>
    <source>
        <strain evidence="5">UC10</strain>
    </source>
</reference>
<dbReference type="GO" id="GO:0006637">
    <property type="term" value="P:acyl-CoA metabolic process"/>
    <property type="evidence" value="ECO:0007669"/>
    <property type="project" value="InterPro"/>
</dbReference>
<dbReference type="PANTHER" id="PTHR11066:SF34">
    <property type="entry name" value="ACYL-COENZYME A THIOESTERASE 8"/>
    <property type="match status" value="1"/>
</dbReference>
<gene>
    <name evidence="5" type="ORF">MHPYR_40022</name>
</gene>
<dbReference type="Gene3D" id="2.40.160.210">
    <property type="entry name" value="Acyl-CoA thioesterase, double hotdog domain"/>
    <property type="match status" value="1"/>
</dbReference>
<proteinExistence type="inferred from homology"/>
<keyword evidence="2" id="KW-0378">Hydrolase</keyword>
<dbReference type="GO" id="GO:0047617">
    <property type="term" value="F:fatty acyl-CoA hydrolase activity"/>
    <property type="evidence" value="ECO:0007669"/>
    <property type="project" value="InterPro"/>
</dbReference>
<dbReference type="Pfam" id="PF13622">
    <property type="entry name" value="4HBT_3"/>
    <property type="match status" value="1"/>
</dbReference>
<evidence type="ECO:0000313" key="5">
    <source>
        <dbReference type="EMBL" id="SBS77020.1"/>
    </source>
</evidence>
<dbReference type="InterPro" id="IPR029069">
    <property type="entry name" value="HotDog_dom_sf"/>
</dbReference>
<evidence type="ECO:0000256" key="2">
    <source>
        <dbReference type="ARBA" id="ARBA00022801"/>
    </source>
</evidence>